<dbReference type="InterPro" id="IPR042099">
    <property type="entry name" value="ANL_N_sf"/>
</dbReference>
<dbReference type="GO" id="GO:0016491">
    <property type="term" value="F:oxidoreductase activity"/>
    <property type="evidence" value="ECO:0007669"/>
    <property type="project" value="UniProtKB-KW"/>
</dbReference>
<accession>A0ABP6RNM7</accession>
<feature type="domain" description="AMP-binding enzyme C-terminal" evidence="2">
    <location>
        <begin position="437"/>
        <end position="515"/>
    </location>
</feature>
<reference evidence="4" key="1">
    <citation type="journal article" date="2019" name="Int. J. Syst. Evol. Microbiol.">
        <title>The Global Catalogue of Microorganisms (GCM) 10K type strain sequencing project: providing services to taxonomists for standard genome sequencing and annotation.</title>
        <authorList>
            <consortium name="The Broad Institute Genomics Platform"/>
            <consortium name="The Broad Institute Genome Sequencing Center for Infectious Disease"/>
            <person name="Wu L."/>
            <person name="Ma J."/>
        </authorList>
    </citation>
    <scope>NUCLEOTIDE SEQUENCE [LARGE SCALE GENOMIC DNA]</scope>
    <source>
        <strain evidence="4">JCM 9687</strain>
    </source>
</reference>
<dbReference type="Gene3D" id="3.40.50.12780">
    <property type="entry name" value="N-terminal domain of ligase-like"/>
    <property type="match status" value="1"/>
</dbReference>
<dbReference type="GO" id="GO:0016874">
    <property type="term" value="F:ligase activity"/>
    <property type="evidence" value="ECO:0007669"/>
    <property type="project" value="UniProtKB-KW"/>
</dbReference>
<comment type="caution">
    <text evidence="3">The sequence shown here is derived from an EMBL/GenBank/DDBJ whole genome shotgun (WGS) entry which is preliminary data.</text>
</comment>
<dbReference type="InterPro" id="IPR025110">
    <property type="entry name" value="AMP-bd_C"/>
</dbReference>
<dbReference type="GO" id="GO:0016787">
    <property type="term" value="F:hydrolase activity"/>
    <property type="evidence" value="ECO:0007669"/>
    <property type="project" value="UniProtKB-KW"/>
</dbReference>
<keyword evidence="3" id="KW-0436">Ligase</keyword>
<evidence type="ECO:0000313" key="3">
    <source>
        <dbReference type="EMBL" id="GAA3356235.1"/>
    </source>
</evidence>
<dbReference type="RefSeq" id="WP_344925674.1">
    <property type="nucleotide sequence ID" value="NZ_BAAAYK010000038.1"/>
</dbReference>
<keyword evidence="3" id="KW-0560">Oxidoreductase</keyword>
<dbReference type="InterPro" id="IPR000873">
    <property type="entry name" value="AMP-dep_synth/lig_dom"/>
</dbReference>
<sequence>MVNDDESPERVEPHTTLSLASVLAEPARLRPAHPAVVEGEQRVTYGELWEQVRAHAAALRARGIEPGDRVAIVAPNVIDFVRAYYAVLTAGAVVVPVPLLLVPDEAAYLLRNSGAKLVVGHTSQLALAAESARRAGIPLVSIGPSVPGPETPDSLSEAAAAAEPERSFATRAPDDPAVIFYTSGTTGRPKGAVLTHLNLVLNATVNAFDANDTRREDLVLGCLPLFHVFGQTVSLNTTFRAGATLVLQPKFDPAEALRLIRDHRITQLNGVPTMYIRMLEAAGDDDDLSSLRMCVSGGAALPVAVLERFQRRFGAPIHEGYGLSETSPTATVNQPAFGPRAGTVGHALWGIDVEIAEPSVEDRIELLPAGETGEVVVRGHNVFAGYLDDPEATSAALVDGWFRTGDMGVKDAEGYLSIVDRKKDLIIRNGYNIYPREVEELLIRHPAVAQCAVIGLPDPGRGEEVCAVVVPERGEDPDEALGKAIIAWAAEQTAHHKYPRRVVFVDELPLGPSHKVLKRELRSRIAESS</sequence>
<dbReference type="InterPro" id="IPR020845">
    <property type="entry name" value="AMP-binding_CS"/>
</dbReference>
<dbReference type="EMBL" id="BAAAYK010000038">
    <property type="protein sequence ID" value="GAA3356235.1"/>
    <property type="molecule type" value="Genomic_DNA"/>
</dbReference>
<evidence type="ECO:0000259" key="1">
    <source>
        <dbReference type="Pfam" id="PF00501"/>
    </source>
</evidence>
<dbReference type="InterPro" id="IPR050237">
    <property type="entry name" value="ATP-dep_AMP-bd_enzyme"/>
</dbReference>
<gene>
    <name evidence="3" type="ORF">GCM10020366_19500</name>
</gene>
<feature type="domain" description="AMP-dependent synthetase/ligase" evidence="1">
    <location>
        <begin position="25"/>
        <end position="387"/>
    </location>
</feature>
<proteinExistence type="predicted"/>
<evidence type="ECO:0000259" key="2">
    <source>
        <dbReference type="Pfam" id="PF13193"/>
    </source>
</evidence>
<evidence type="ECO:0000313" key="4">
    <source>
        <dbReference type="Proteomes" id="UP001500483"/>
    </source>
</evidence>
<keyword evidence="4" id="KW-1185">Reference proteome</keyword>
<dbReference type="Pfam" id="PF00501">
    <property type="entry name" value="AMP-binding"/>
    <property type="match status" value="1"/>
</dbReference>
<dbReference type="Gene3D" id="3.30.300.30">
    <property type="match status" value="1"/>
</dbReference>
<dbReference type="Pfam" id="PF13193">
    <property type="entry name" value="AMP-binding_C"/>
    <property type="match status" value="1"/>
</dbReference>
<dbReference type="SUPFAM" id="SSF56801">
    <property type="entry name" value="Acetyl-CoA synthetase-like"/>
    <property type="match status" value="1"/>
</dbReference>
<dbReference type="PROSITE" id="PS00455">
    <property type="entry name" value="AMP_BINDING"/>
    <property type="match status" value="1"/>
</dbReference>
<keyword evidence="3" id="KW-0378">Hydrolase</keyword>
<dbReference type="InterPro" id="IPR045851">
    <property type="entry name" value="AMP-bd_C_sf"/>
</dbReference>
<protein>
    <submittedName>
        <fullName evidence="3">Long-chain fatty acid--CoA ligase</fullName>
    </submittedName>
</protein>
<dbReference type="Proteomes" id="UP001500483">
    <property type="component" value="Unassembled WGS sequence"/>
</dbReference>
<dbReference type="CDD" id="cd05936">
    <property type="entry name" value="FC-FACS_FadD_like"/>
    <property type="match status" value="1"/>
</dbReference>
<dbReference type="PANTHER" id="PTHR43767:SF12">
    <property type="entry name" value="AMP-DEPENDENT SYNTHETASE AND LIGASE"/>
    <property type="match status" value="1"/>
</dbReference>
<dbReference type="PANTHER" id="PTHR43767">
    <property type="entry name" value="LONG-CHAIN-FATTY-ACID--COA LIGASE"/>
    <property type="match status" value="1"/>
</dbReference>
<name>A0ABP6RNM7_9PSEU</name>
<organism evidence="3 4">
    <name type="scientific">Saccharopolyspora gregorii</name>
    <dbReference type="NCBI Taxonomy" id="33914"/>
    <lineage>
        <taxon>Bacteria</taxon>
        <taxon>Bacillati</taxon>
        <taxon>Actinomycetota</taxon>
        <taxon>Actinomycetes</taxon>
        <taxon>Pseudonocardiales</taxon>
        <taxon>Pseudonocardiaceae</taxon>
        <taxon>Saccharopolyspora</taxon>
    </lineage>
</organism>